<dbReference type="InterPro" id="IPR024326">
    <property type="entry name" value="RRP7_C"/>
</dbReference>
<dbReference type="AlphaFoldDB" id="A0A420XW99"/>
<feature type="coiled-coil region" evidence="1">
    <location>
        <begin position="72"/>
        <end position="127"/>
    </location>
</feature>
<dbReference type="Proteomes" id="UP000275385">
    <property type="component" value="Unassembled WGS sequence"/>
</dbReference>
<evidence type="ECO:0000313" key="4">
    <source>
        <dbReference type="EMBL" id="RKU39942.1"/>
    </source>
</evidence>
<evidence type="ECO:0000259" key="3">
    <source>
        <dbReference type="Pfam" id="PF12923"/>
    </source>
</evidence>
<comment type="caution">
    <text evidence="4">The sequence shown here is derived from an EMBL/GenBank/DDBJ whole genome shotgun (WGS) entry which is preliminary data.</text>
</comment>
<feature type="domain" description="Ribosomal RNA-processing protein 7 C-terminal" evidence="3">
    <location>
        <begin position="48"/>
        <end position="128"/>
    </location>
</feature>
<organism evidence="4 5">
    <name type="scientific">Coniochaeta pulveracea</name>
    <dbReference type="NCBI Taxonomy" id="177199"/>
    <lineage>
        <taxon>Eukaryota</taxon>
        <taxon>Fungi</taxon>
        <taxon>Dikarya</taxon>
        <taxon>Ascomycota</taxon>
        <taxon>Pezizomycotina</taxon>
        <taxon>Sordariomycetes</taxon>
        <taxon>Sordariomycetidae</taxon>
        <taxon>Coniochaetales</taxon>
        <taxon>Coniochaetaceae</taxon>
        <taxon>Coniochaeta</taxon>
    </lineage>
</organism>
<keyword evidence="5" id="KW-1185">Reference proteome</keyword>
<dbReference type="EMBL" id="QVQW01000131">
    <property type="protein sequence ID" value="RKU39942.1"/>
    <property type="molecule type" value="Genomic_DNA"/>
</dbReference>
<accession>A0A420XW99</accession>
<dbReference type="Pfam" id="PF12923">
    <property type="entry name" value="RRP7"/>
    <property type="match status" value="1"/>
</dbReference>
<reference evidence="4 5" key="1">
    <citation type="submission" date="2018-08" db="EMBL/GenBank/DDBJ databases">
        <title>Draft genome of the lignicolous fungus Coniochaeta pulveracea.</title>
        <authorList>
            <person name="Borstlap C.J."/>
            <person name="De Witt R.N."/>
            <person name="Botha A."/>
            <person name="Volschenk H."/>
        </authorList>
    </citation>
    <scope>NUCLEOTIDE SEQUENCE [LARGE SCALE GENOMIC DNA]</scope>
    <source>
        <strain evidence="4 5">CAB683</strain>
    </source>
</reference>
<evidence type="ECO:0000256" key="2">
    <source>
        <dbReference type="SAM" id="MobiDB-lite"/>
    </source>
</evidence>
<protein>
    <recommendedName>
        <fullName evidence="3">Ribosomal RNA-processing protein 7 C-terminal domain-containing protein</fullName>
    </recommendedName>
</protein>
<sequence>MPKVFHTGEMAKTIVAINTPKVQTVTSVSSSSSKTPATSTGKEHCATTNNADPAQTNPGDDGFTVVVSKNTIKRARNAQNQEKRRQEALLAEKRAREHARWLKQQIREEKQREREQKKRNFDEYVERVFSGQLVWRVNYVNGWHH</sequence>
<gene>
    <name evidence="4" type="ORF">DL546_001218</name>
</gene>
<feature type="region of interest" description="Disordered" evidence="2">
    <location>
        <begin position="27"/>
        <end position="62"/>
    </location>
</feature>
<name>A0A420XW99_9PEZI</name>
<feature type="compositionally biased region" description="Low complexity" evidence="2">
    <location>
        <begin position="27"/>
        <end position="40"/>
    </location>
</feature>
<proteinExistence type="predicted"/>
<evidence type="ECO:0000313" key="5">
    <source>
        <dbReference type="Proteomes" id="UP000275385"/>
    </source>
</evidence>
<keyword evidence="1" id="KW-0175">Coiled coil</keyword>
<feature type="compositionally biased region" description="Polar residues" evidence="2">
    <location>
        <begin position="46"/>
        <end position="58"/>
    </location>
</feature>
<evidence type="ECO:0000256" key="1">
    <source>
        <dbReference type="SAM" id="Coils"/>
    </source>
</evidence>